<proteinExistence type="predicted"/>
<dbReference type="EMBL" id="JARJCM010000059">
    <property type="protein sequence ID" value="KAJ7034189.1"/>
    <property type="molecule type" value="Genomic_DNA"/>
</dbReference>
<gene>
    <name evidence="3" type="ORF">C8F04DRAFT_1102588</name>
</gene>
<keyword evidence="1" id="KW-0732">Signal</keyword>
<keyword evidence="4" id="KW-1185">Reference proteome</keyword>
<name>A0AAD6SU98_9AGAR</name>
<dbReference type="Pfam" id="PF18885">
    <property type="entry name" value="DUF5648"/>
    <property type="match status" value="1"/>
</dbReference>
<dbReference type="InterPro" id="IPR043708">
    <property type="entry name" value="DUF5648"/>
</dbReference>
<dbReference type="Proteomes" id="UP001218188">
    <property type="component" value="Unassembled WGS sequence"/>
</dbReference>
<organism evidence="3 4">
    <name type="scientific">Mycena alexandri</name>
    <dbReference type="NCBI Taxonomy" id="1745969"/>
    <lineage>
        <taxon>Eukaryota</taxon>
        <taxon>Fungi</taxon>
        <taxon>Dikarya</taxon>
        <taxon>Basidiomycota</taxon>
        <taxon>Agaricomycotina</taxon>
        <taxon>Agaricomycetes</taxon>
        <taxon>Agaricomycetidae</taxon>
        <taxon>Agaricales</taxon>
        <taxon>Marasmiineae</taxon>
        <taxon>Mycenaceae</taxon>
        <taxon>Mycena</taxon>
    </lineage>
</organism>
<accession>A0AAD6SU98</accession>
<feature type="domain" description="DUF5648" evidence="2">
    <location>
        <begin position="32"/>
        <end position="167"/>
    </location>
</feature>
<evidence type="ECO:0000259" key="2">
    <source>
        <dbReference type="Pfam" id="PF18885"/>
    </source>
</evidence>
<dbReference type="AlphaFoldDB" id="A0AAD6SU98"/>
<reference evidence="3" key="1">
    <citation type="submission" date="2023-03" db="EMBL/GenBank/DDBJ databases">
        <title>Massive genome expansion in bonnet fungi (Mycena s.s.) driven by repeated elements and novel gene families across ecological guilds.</title>
        <authorList>
            <consortium name="Lawrence Berkeley National Laboratory"/>
            <person name="Harder C.B."/>
            <person name="Miyauchi S."/>
            <person name="Viragh M."/>
            <person name="Kuo A."/>
            <person name="Thoen E."/>
            <person name="Andreopoulos B."/>
            <person name="Lu D."/>
            <person name="Skrede I."/>
            <person name="Drula E."/>
            <person name="Henrissat B."/>
            <person name="Morin E."/>
            <person name="Kohler A."/>
            <person name="Barry K."/>
            <person name="LaButti K."/>
            <person name="Morin E."/>
            <person name="Salamov A."/>
            <person name="Lipzen A."/>
            <person name="Mereny Z."/>
            <person name="Hegedus B."/>
            <person name="Baldrian P."/>
            <person name="Stursova M."/>
            <person name="Weitz H."/>
            <person name="Taylor A."/>
            <person name="Grigoriev I.V."/>
            <person name="Nagy L.G."/>
            <person name="Martin F."/>
            <person name="Kauserud H."/>
        </authorList>
    </citation>
    <scope>NUCLEOTIDE SEQUENCE</scope>
    <source>
        <strain evidence="3">CBHHK200</strain>
    </source>
</reference>
<evidence type="ECO:0000313" key="3">
    <source>
        <dbReference type="EMBL" id="KAJ7034189.1"/>
    </source>
</evidence>
<comment type="caution">
    <text evidence="3">The sequence shown here is derived from an EMBL/GenBank/DDBJ whole genome shotgun (WGS) entry which is preliminary data.</text>
</comment>
<protein>
    <recommendedName>
        <fullName evidence="2">DUF5648 domain-containing protein</fullName>
    </recommendedName>
</protein>
<feature type="chain" id="PRO_5041996744" description="DUF5648 domain-containing protein" evidence="1">
    <location>
        <begin position="21"/>
        <end position="224"/>
    </location>
</feature>
<feature type="non-terminal residue" evidence="3">
    <location>
        <position position="1"/>
    </location>
</feature>
<evidence type="ECO:0000256" key="1">
    <source>
        <dbReference type="SAM" id="SignalP"/>
    </source>
</evidence>
<feature type="signal peptide" evidence="1">
    <location>
        <begin position="1"/>
        <end position="20"/>
    </location>
</feature>
<evidence type="ECO:0000313" key="4">
    <source>
        <dbReference type="Proteomes" id="UP001218188"/>
    </source>
</evidence>
<sequence length="224" mass="23816">MGRLALSFALAAIVTTLVHGDSCAAPSQAVSVYRSFNNGAGDHFYTTDTAEYNTATANGYFAEGARFSVFPTATTTNTTQFIRLFNGVITDHFYTTDQAEANNAAASGGYAVENLSPMYIYTTQLCGSVPLYRSYNGNATDHFYTTSQEEQNGMLGYQFERIAGYVLPLAASQPSAGSTSPGSTPNAAALPSNTPNVTNAVLRIFPEVSFSITQILFTLGAVLL</sequence>